<dbReference type="Proteomes" id="UP000799766">
    <property type="component" value="Unassembled WGS sequence"/>
</dbReference>
<gene>
    <name evidence="1" type="ORF">BDY21DRAFT_208837</name>
</gene>
<keyword evidence="2" id="KW-1185">Reference proteome</keyword>
<sequence>MRTPSGHNALRARLVWRWRPFWLHSKLRNSNMSTEQSVRRRRACCRFSGASVWSAAVSSRRPAVRSVPGRSGLRQALGMRWKSLAWSSNCTIHAHGGGAAEYLMNSIPSSERGRGGHARGLEVQYFKIDEGPNGRGRTHEIGLASRGDAACGA</sequence>
<organism evidence="1 2">
    <name type="scientific">Lineolata rhizophorae</name>
    <dbReference type="NCBI Taxonomy" id="578093"/>
    <lineage>
        <taxon>Eukaryota</taxon>
        <taxon>Fungi</taxon>
        <taxon>Dikarya</taxon>
        <taxon>Ascomycota</taxon>
        <taxon>Pezizomycotina</taxon>
        <taxon>Dothideomycetes</taxon>
        <taxon>Dothideomycetes incertae sedis</taxon>
        <taxon>Lineolatales</taxon>
        <taxon>Lineolataceae</taxon>
        <taxon>Lineolata</taxon>
    </lineage>
</organism>
<protein>
    <submittedName>
        <fullName evidence="1">Uncharacterized protein</fullName>
    </submittedName>
</protein>
<dbReference type="EMBL" id="MU001677">
    <property type="protein sequence ID" value="KAF2458658.1"/>
    <property type="molecule type" value="Genomic_DNA"/>
</dbReference>
<reference evidence="1" key="1">
    <citation type="journal article" date="2020" name="Stud. Mycol.">
        <title>101 Dothideomycetes genomes: a test case for predicting lifestyles and emergence of pathogens.</title>
        <authorList>
            <person name="Haridas S."/>
            <person name="Albert R."/>
            <person name="Binder M."/>
            <person name="Bloem J."/>
            <person name="Labutti K."/>
            <person name="Salamov A."/>
            <person name="Andreopoulos B."/>
            <person name="Baker S."/>
            <person name="Barry K."/>
            <person name="Bills G."/>
            <person name="Bluhm B."/>
            <person name="Cannon C."/>
            <person name="Castanera R."/>
            <person name="Culley D."/>
            <person name="Daum C."/>
            <person name="Ezra D."/>
            <person name="Gonzalez J."/>
            <person name="Henrissat B."/>
            <person name="Kuo A."/>
            <person name="Liang C."/>
            <person name="Lipzen A."/>
            <person name="Lutzoni F."/>
            <person name="Magnuson J."/>
            <person name="Mondo S."/>
            <person name="Nolan M."/>
            <person name="Ohm R."/>
            <person name="Pangilinan J."/>
            <person name="Park H.-J."/>
            <person name="Ramirez L."/>
            <person name="Alfaro M."/>
            <person name="Sun H."/>
            <person name="Tritt A."/>
            <person name="Yoshinaga Y."/>
            <person name="Zwiers L.-H."/>
            <person name="Turgeon B."/>
            <person name="Goodwin S."/>
            <person name="Spatafora J."/>
            <person name="Crous P."/>
            <person name="Grigoriev I."/>
        </authorList>
    </citation>
    <scope>NUCLEOTIDE SEQUENCE</scope>
    <source>
        <strain evidence="1">ATCC 16933</strain>
    </source>
</reference>
<name>A0A6A6P4F0_9PEZI</name>
<accession>A0A6A6P4F0</accession>
<evidence type="ECO:0000313" key="1">
    <source>
        <dbReference type="EMBL" id="KAF2458658.1"/>
    </source>
</evidence>
<evidence type="ECO:0000313" key="2">
    <source>
        <dbReference type="Proteomes" id="UP000799766"/>
    </source>
</evidence>
<proteinExistence type="predicted"/>
<dbReference type="AlphaFoldDB" id="A0A6A6P4F0"/>